<feature type="binding site" evidence="14">
    <location>
        <position position="206"/>
    </location>
    <ligand>
        <name>[4Fe-4S] cluster</name>
        <dbReference type="ChEBI" id="CHEBI:49883"/>
    </ligand>
</feature>
<evidence type="ECO:0000313" key="16">
    <source>
        <dbReference type="EMBL" id="NCI49662.1"/>
    </source>
</evidence>
<dbReference type="EC" id="1.8.4.10" evidence="9 14"/>
<evidence type="ECO:0000256" key="9">
    <source>
        <dbReference type="ARBA" id="ARBA00024386"/>
    </source>
</evidence>
<evidence type="ECO:0000256" key="8">
    <source>
        <dbReference type="ARBA" id="ARBA00024327"/>
    </source>
</evidence>
<feature type="binding site" evidence="14">
    <location>
        <position position="120"/>
    </location>
    <ligand>
        <name>[4Fe-4S] cluster</name>
        <dbReference type="ChEBI" id="CHEBI:49883"/>
    </ligand>
</feature>
<dbReference type="Proteomes" id="UP000753802">
    <property type="component" value="Unassembled WGS sequence"/>
</dbReference>
<comment type="catalytic activity">
    <reaction evidence="13 14">
        <text>[thioredoxin]-disulfide + sulfite + AMP + 2 H(+) = adenosine 5'-phosphosulfate + [thioredoxin]-dithiol</text>
        <dbReference type="Rhea" id="RHEA:21976"/>
        <dbReference type="Rhea" id="RHEA-COMP:10698"/>
        <dbReference type="Rhea" id="RHEA-COMP:10700"/>
        <dbReference type="ChEBI" id="CHEBI:15378"/>
        <dbReference type="ChEBI" id="CHEBI:17359"/>
        <dbReference type="ChEBI" id="CHEBI:29950"/>
        <dbReference type="ChEBI" id="CHEBI:50058"/>
        <dbReference type="ChEBI" id="CHEBI:58243"/>
        <dbReference type="ChEBI" id="CHEBI:456215"/>
        <dbReference type="EC" id="1.8.4.10"/>
    </reaction>
</comment>
<evidence type="ECO:0000256" key="10">
    <source>
        <dbReference type="ARBA" id="ARBA00029514"/>
    </source>
</evidence>
<dbReference type="NCBIfam" id="NF002537">
    <property type="entry name" value="PRK02090.1"/>
    <property type="match status" value="1"/>
</dbReference>
<dbReference type="GO" id="GO:0004604">
    <property type="term" value="F:phosphoadenylyl-sulfate reductase (thioredoxin) activity"/>
    <property type="evidence" value="ECO:0007669"/>
    <property type="project" value="UniProtKB-EC"/>
</dbReference>
<comment type="cofactor">
    <cofactor evidence="14">
        <name>[4Fe-4S] cluster</name>
        <dbReference type="ChEBI" id="CHEBI:49883"/>
    </cofactor>
    <text evidence="14">Binds 1 [4Fe-4S] cluster per subunit.</text>
</comment>
<keyword evidence="3 14" id="KW-0479">Metal-binding</keyword>
<dbReference type="InterPro" id="IPR004511">
    <property type="entry name" value="PAPS/APS_Rdtase"/>
</dbReference>
<dbReference type="InterPro" id="IPR011798">
    <property type="entry name" value="APS_reductase"/>
</dbReference>
<evidence type="ECO:0000259" key="15">
    <source>
        <dbReference type="Pfam" id="PF01507"/>
    </source>
</evidence>
<evidence type="ECO:0000256" key="13">
    <source>
        <dbReference type="ARBA" id="ARBA00048441"/>
    </source>
</evidence>
<dbReference type="PIRSF" id="PIRSF000857">
    <property type="entry name" value="PAPS_reductase"/>
    <property type="match status" value="1"/>
</dbReference>
<dbReference type="EMBL" id="JAACJS010000011">
    <property type="protein sequence ID" value="NCI49662.1"/>
    <property type="molecule type" value="Genomic_DNA"/>
</dbReference>
<feature type="binding site" evidence="14">
    <location>
        <position position="121"/>
    </location>
    <ligand>
        <name>[4Fe-4S] cluster</name>
        <dbReference type="ChEBI" id="CHEBI:49883"/>
    </ligand>
</feature>
<keyword evidence="17" id="KW-1185">Reference proteome</keyword>
<dbReference type="PANTHER" id="PTHR46482:SF9">
    <property type="entry name" value="5'-ADENYLYLSULFATE REDUCTASE 1, CHLOROPLASTIC"/>
    <property type="match status" value="1"/>
</dbReference>
<dbReference type="NCBIfam" id="TIGR00434">
    <property type="entry name" value="cysH"/>
    <property type="match status" value="1"/>
</dbReference>
<comment type="caution">
    <text evidence="16">The sequence shown here is derived from an EMBL/GenBank/DDBJ whole genome shotgun (WGS) entry which is preliminary data.</text>
</comment>
<evidence type="ECO:0000256" key="3">
    <source>
        <dbReference type="ARBA" id="ARBA00022723"/>
    </source>
</evidence>
<evidence type="ECO:0000256" key="2">
    <source>
        <dbReference type="ARBA" id="ARBA00022490"/>
    </source>
</evidence>
<keyword evidence="4 14" id="KW-0560">Oxidoreductase</keyword>
<evidence type="ECO:0000256" key="4">
    <source>
        <dbReference type="ARBA" id="ARBA00023002"/>
    </source>
</evidence>
<protein>
    <recommendedName>
        <fullName evidence="10 14">Adenosine 5'-phosphosulfate reductase</fullName>
        <shortName evidence="14">APS reductase</shortName>
        <ecNumber evidence="9 14">1.8.4.10</ecNumber>
    </recommendedName>
    <alternativeName>
        <fullName evidence="12 14">5'-adenylylsulfate reductase</fullName>
    </alternativeName>
    <alternativeName>
        <fullName evidence="11 14">Thioredoxin-dependent 5'-adenylylsulfate reductase</fullName>
    </alternativeName>
</protein>
<dbReference type="Pfam" id="PF01507">
    <property type="entry name" value="PAPS_reduct"/>
    <property type="match status" value="1"/>
</dbReference>
<name>A0ABW9ZV97_9BACT</name>
<comment type="similarity">
    <text evidence="1 14">Belongs to the PAPS reductase family. CysH subfamily.</text>
</comment>
<organism evidence="16 17">
    <name type="scientific">Sediminibacterium roseum</name>
    <dbReference type="NCBI Taxonomy" id="1978412"/>
    <lineage>
        <taxon>Bacteria</taxon>
        <taxon>Pseudomonadati</taxon>
        <taxon>Bacteroidota</taxon>
        <taxon>Chitinophagia</taxon>
        <taxon>Chitinophagales</taxon>
        <taxon>Chitinophagaceae</taxon>
        <taxon>Sediminibacterium</taxon>
    </lineage>
</organism>
<proteinExistence type="inferred from homology"/>
<gene>
    <name evidence="14" type="primary">cysH</name>
    <name evidence="16" type="ORF">GWC95_07000</name>
</gene>
<comment type="function">
    <text evidence="7 14">Catalyzes the formation of sulfite from adenosine 5'-phosphosulfate (APS) using thioredoxin as an electron donor.</text>
</comment>
<reference evidence="16 17" key="1">
    <citation type="submission" date="2020-01" db="EMBL/GenBank/DDBJ databases">
        <title>Genome analysis.</title>
        <authorList>
            <person name="Wu S."/>
            <person name="Wang G."/>
        </authorList>
    </citation>
    <scope>NUCLEOTIDE SEQUENCE [LARGE SCALE GENOMIC DNA]</scope>
    <source>
        <strain evidence="16 17">SYL130</strain>
    </source>
</reference>
<dbReference type="HAMAP" id="MF_00063">
    <property type="entry name" value="CysH"/>
    <property type="match status" value="1"/>
</dbReference>
<dbReference type="NCBIfam" id="TIGR02055">
    <property type="entry name" value="APS_reductase"/>
    <property type="match status" value="1"/>
</dbReference>
<feature type="active site" description="Nucleophile; cysteine thiosulfonate intermediate" evidence="14">
    <location>
        <position position="231"/>
    </location>
</feature>
<sequence length="255" mass="29058">MEASAQSINTLAAQIDSLTISESLRRLTEAFPGKVTFSTSFSFEDQLITHEILHNALPIHVFTLDTGRLFAETYSVWNSTNTRYGSNVKAYYPDRLALETYVEHNGPNAFYESVELRKQCCHIRKVEPLKRALAGNAVWITGLRAEHSAARNDLRLLEWDAANAIIKYNPLLHWTTAQVREYIDHHNIPYNPLHDRGFVSIGCAPCTRAVKNGEDFRAGRWWWEDNSKKECGLHEKQIDHAFINNKDVEIQAGSS</sequence>
<dbReference type="PANTHER" id="PTHR46482">
    <property type="entry name" value="5'-ADENYLYLSULFATE REDUCTASE 3, CHLOROPLASTIC"/>
    <property type="match status" value="1"/>
</dbReference>
<evidence type="ECO:0000256" key="5">
    <source>
        <dbReference type="ARBA" id="ARBA00023004"/>
    </source>
</evidence>
<dbReference type="SUPFAM" id="SSF52402">
    <property type="entry name" value="Adenine nucleotide alpha hydrolases-like"/>
    <property type="match status" value="1"/>
</dbReference>
<evidence type="ECO:0000256" key="14">
    <source>
        <dbReference type="HAMAP-Rule" id="MF_00063"/>
    </source>
</evidence>
<keyword evidence="5 14" id="KW-0408">Iron</keyword>
<evidence type="ECO:0000256" key="11">
    <source>
        <dbReference type="ARBA" id="ARBA00030894"/>
    </source>
</evidence>
<keyword evidence="2 14" id="KW-0963">Cytoplasm</keyword>
<dbReference type="InterPro" id="IPR002500">
    <property type="entry name" value="PAPS_reduct_dom"/>
</dbReference>
<evidence type="ECO:0000256" key="1">
    <source>
        <dbReference type="ARBA" id="ARBA00009732"/>
    </source>
</evidence>
<keyword evidence="6 14" id="KW-0411">Iron-sulfur</keyword>
<dbReference type="InterPro" id="IPR014729">
    <property type="entry name" value="Rossmann-like_a/b/a_fold"/>
</dbReference>
<feature type="binding site" evidence="14">
    <location>
        <position position="203"/>
    </location>
    <ligand>
        <name>[4Fe-4S] cluster</name>
        <dbReference type="ChEBI" id="CHEBI:49883"/>
    </ligand>
</feature>
<dbReference type="CDD" id="cd23945">
    <property type="entry name" value="PAPS_reductase"/>
    <property type="match status" value="1"/>
</dbReference>
<dbReference type="Gene3D" id="3.40.50.620">
    <property type="entry name" value="HUPs"/>
    <property type="match status" value="1"/>
</dbReference>
<evidence type="ECO:0000256" key="7">
    <source>
        <dbReference type="ARBA" id="ARBA00024298"/>
    </source>
</evidence>
<feature type="domain" description="Phosphoadenosine phosphosulphate reductase" evidence="15">
    <location>
        <begin position="36"/>
        <end position="209"/>
    </location>
</feature>
<evidence type="ECO:0000256" key="12">
    <source>
        <dbReference type="ARBA" id="ARBA00032041"/>
    </source>
</evidence>
<evidence type="ECO:0000313" key="17">
    <source>
        <dbReference type="Proteomes" id="UP000753802"/>
    </source>
</evidence>
<comment type="subcellular location">
    <subcellularLocation>
        <location evidence="14">Cytoplasm</location>
    </subcellularLocation>
</comment>
<accession>A0ABW9ZV97</accession>
<dbReference type="RefSeq" id="WP_161817974.1">
    <property type="nucleotide sequence ID" value="NZ_JAACJS010000011.1"/>
</dbReference>
<evidence type="ECO:0000256" key="6">
    <source>
        <dbReference type="ARBA" id="ARBA00023014"/>
    </source>
</evidence>
<comment type="pathway">
    <text evidence="8 14">Sulfur metabolism; hydrogen sulfide biosynthesis; sulfite from sulfate.</text>
</comment>